<feature type="compositionally biased region" description="Basic and acidic residues" evidence="1">
    <location>
        <begin position="60"/>
        <end position="70"/>
    </location>
</feature>
<accession>A0ABQ4NC30</accession>
<evidence type="ECO:0000313" key="3">
    <source>
        <dbReference type="Proteomes" id="UP000680304"/>
    </source>
</evidence>
<feature type="region of interest" description="Disordered" evidence="1">
    <location>
        <begin position="55"/>
        <end position="77"/>
    </location>
</feature>
<organism evidence="2 3">
    <name type="scientific">Paenibacillus cisolokensis</name>
    <dbReference type="NCBI Taxonomy" id="1658519"/>
    <lineage>
        <taxon>Bacteria</taxon>
        <taxon>Bacillati</taxon>
        <taxon>Bacillota</taxon>
        <taxon>Bacilli</taxon>
        <taxon>Bacillales</taxon>
        <taxon>Paenibacillaceae</taxon>
        <taxon>Paenibacillus</taxon>
    </lineage>
</organism>
<comment type="caution">
    <text evidence="2">The sequence shown here is derived from an EMBL/GenBank/DDBJ whole genome shotgun (WGS) entry which is preliminary data.</text>
</comment>
<proteinExistence type="predicted"/>
<keyword evidence="3" id="KW-1185">Reference proteome</keyword>
<reference evidence="2 3" key="1">
    <citation type="submission" date="2021-04" db="EMBL/GenBank/DDBJ databases">
        <title>Draft genome sequence of Paenibacillus cisolokensis, LC2-13A.</title>
        <authorList>
            <person name="Uke A."/>
            <person name="Chhe C."/>
            <person name="Baramee S."/>
            <person name="Kosugi A."/>
        </authorList>
    </citation>
    <scope>NUCLEOTIDE SEQUENCE [LARGE SCALE GENOMIC DNA]</scope>
    <source>
        <strain evidence="2 3">LC2-13A</strain>
    </source>
</reference>
<evidence type="ECO:0000256" key="1">
    <source>
        <dbReference type="SAM" id="MobiDB-lite"/>
    </source>
</evidence>
<gene>
    <name evidence="2" type="ORF">PACILC2_43540</name>
</gene>
<dbReference type="Proteomes" id="UP000680304">
    <property type="component" value="Unassembled WGS sequence"/>
</dbReference>
<protein>
    <submittedName>
        <fullName evidence="2">Uncharacterized protein</fullName>
    </submittedName>
</protein>
<dbReference type="EMBL" id="BOVJ01000153">
    <property type="protein sequence ID" value="GIQ65786.1"/>
    <property type="molecule type" value="Genomic_DNA"/>
</dbReference>
<sequence length="77" mass="8501">MSHRVARANKDLVVAMSRRVARANRALAAIAKQYRPQTETKKSFLLELRTGPEIAAHNGDTGKVRGRAADRANSMLE</sequence>
<name>A0ABQ4NC30_9BACL</name>
<evidence type="ECO:0000313" key="2">
    <source>
        <dbReference type="EMBL" id="GIQ65786.1"/>
    </source>
</evidence>